<sequence>MRLLIFLLTLMLSSQATAQDLSGTWEGRGSIGMRYVKMVLVRAGDKYVGYTYDESGGGFCQVNFEGSFDVSKQRLKGSGQGVIRKTFDHSQSSFVLYYSASGGREWLTGSAHARGALMQALSFGAGISVTLSRSSRQADSTVFMRNAIAAAARTSDPPAVAATETPVAVMTAPEPTPAAAAPPILPDSTAALLALRSARRTDTMQVIDTDAPEITIRVFDNGVFDGDTVSILHNDRVVADHQAVRPEPIVFRIALADTASAQAVTLIAHNEGRIPPNSALVVIDAGGRQYRITAHTDARRNALVLVRRR</sequence>
<dbReference type="Proteomes" id="UP001501725">
    <property type="component" value="Unassembled WGS sequence"/>
</dbReference>
<protein>
    <submittedName>
        <fullName evidence="2">Uncharacterized protein</fullName>
    </submittedName>
</protein>
<evidence type="ECO:0000313" key="3">
    <source>
        <dbReference type="Proteomes" id="UP001501725"/>
    </source>
</evidence>
<feature type="signal peptide" evidence="1">
    <location>
        <begin position="1"/>
        <end position="18"/>
    </location>
</feature>
<dbReference type="EMBL" id="BAABGY010000011">
    <property type="protein sequence ID" value="GAA4338961.1"/>
    <property type="molecule type" value="Genomic_DNA"/>
</dbReference>
<evidence type="ECO:0000256" key="1">
    <source>
        <dbReference type="SAM" id="SignalP"/>
    </source>
</evidence>
<comment type="caution">
    <text evidence="2">The sequence shown here is derived from an EMBL/GenBank/DDBJ whole genome shotgun (WGS) entry which is preliminary data.</text>
</comment>
<feature type="chain" id="PRO_5046807227" evidence="1">
    <location>
        <begin position="19"/>
        <end position="309"/>
    </location>
</feature>
<gene>
    <name evidence="2" type="ORF">GCM10023184_35770</name>
</gene>
<keyword evidence="3" id="KW-1185">Reference proteome</keyword>
<dbReference type="RefSeq" id="WP_345257185.1">
    <property type="nucleotide sequence ID" value="NZ_BAABGY010000011.1"/>
</dbReference>
<proteinExistence type="predicted"/>
<accession>A0ABP8HG98</accession>
<evidence type="ECO:0000313" key="2">
    <source>
        <dbReference type="EMBL" id="GAA4338961.1"/>
    </source>
</evidence>
<name>A0ABP8HG98_9BACT</name>
<organism evidence="2 3">
    <name type="scientific">Flaviaesturariibacter amylovorans</name>
    <dbReference type="NCBI Taxonomy" id="1084520"/>
    <lineage>
        <taxon>Bacteria</taxon>
        <taxon>Pseudomonadati</taxon>
        <taxon>Bacteroidota</taxon>
        <taxon>Chitinophagia</taxon>
        <taxon>Chitinophagales</taxon>
        <taxon>Chitinophagaceae</taxon>
        <taxon>Flaviaestuariibacter</taxon>
    </lineage>
</organism>
<reference evidence="3" key="1">
    <citation type="journal article" date="2019" name="Int. J. Syst. Evol. Microbiol.">
        <title>The Global Catalogue of Microorganisms (GCM) 10K type strain sequencing project: providing services to taxonomists for standard genome sequencing and annotation.</title>
        <authorList>
            <consortium name="The Broad Institute Genomics Platform"/>
            <consortium name="The Broad Institute Genome Sequencing Center for Infectious Disease"/>
            <person name="Wu L."/>
            <person name="Ma J."/>
        </authorList>
    </citation>
    <scope>NUCLEOTIDE SEQUENCE [LARGE SCALE GENOMIC DNA]</scope>
    <source>
        <strain evidence="3">JCM 17919</strain>
    </source>
</reference>
<keyword evidence="1" id="KW-0732">Signal</keyword>